<proteinExistence type="predicted"/>
<reference evidence="1" key="1">
    <citation type="submission" date="2022-08" db="EMBL/GenBank/DDBJ databases">
        <authorList>
            <person name="Kallberg Y."/>
            <person name="Tangrot J."/>
            <person name="Rosling A."/>
        </authorList>
    </citation>
    <scope>NUCLEOTIDE SEQUENCE</scope>
    <source>
        <strain evidence="1">Wild A</strain>
    </source>
</reference>
<evidence type="ECO:0000313" key="2">
    <source>
        <dbReference type="Proteomes" id="UP001153678"/>
    </source>
</evidence>
<gene>
    <name evidence="1" type="ORF">FWILDA_LOCUS13618</name>
</gene>
<sequence length="116" mass="13278">MSEPKSTQNTIFIPPNLYYEDRAHTSLATELNILSKASDQRVAEKALSLHKTLKCKKLSEINDIIWDRSEEIADSKVRLTLSELLAKVIQNEDDEEFLKNVGLLFNESNEESIIEK</sequence>
<name>A0A9W4T2Z8_9GLOM</name>
<keyword evidence="2" id="KW-1185">Reference proteome</keyword>
<feature type="non-terminal residue" evidence="1">
    <location>
        <position position="1"/>
    </location>
</feature>
<dbReference type="EMBL" id="CAMKVN010005250">
    <property type="protein sequence ID" value="CAI2188514.1"/>
    <property type="molecule type" value="Genomic_DNA"/>
</dbReference>
<dbReference type="AlphaFoldDB" id="A0A9W4T2Z8"/>
<evidence type="ECO:0000313" key="1">
    <source>
        <dbReference type="EMBL" id="CAI2188514.1"/>
    </source>
</evidence>
<dbReference type="OrthoDB" id="2430450at2759"/>
<accession>A0A9W4T2Z8</accession>
<comment type="caution">
    <text evidence="1">The sequence shown here is derived from an EMBL/GenBank/DDBJ whole genome shotgun (WGS) entry which is preliminary data.</text>
</comment>
<organism evidence="1 2">
    <name type="scientific">Funneliformis geosporum</name>
    <dbReference type="NCBI Taxonomy" id="1117311"/>
    <lineage>
        <taxon>Eukaryota</taxon>
        <taxon>Fungi</taxon>
        <taxon>Fungi incertae sedis</taxon>
        <taxon>Mucoromycota</taxon>
        <taxon>Glomeromycotina</taxon>
        <taxon>Glomeromycetes</taxon>
        <taxon>Glomerales</taxon>
        <taxon>Glomeraceae</taxon>
        <taxon>Funneliformis</taxon>
    </lineage>
</organism>
<dbReference type="Proteomes" id="UP001153678">
    <property type="component" value="Unassembled WGS sequence"/>
</dbReference>
<protein>
    <submittedName>
        <fullName evidence="1">3214_t:CDS:1</fullName>
    </submittedName>
</protein>